<dbReference type="RefSeq" id="WP_069937770.1">
    <property type="nucleotide sequence ID" value="NZ_MAMP01000012.1"/>
</dbReference>
<dbReference type="InterPro" id="IPR050322">
    <property type="entry name" value="Fe-S_cluster_asmbl/transfer"/>
</dbReference>
<dbReference type="AlphaFoldDB" id="A0A1E7DRR7"/>
<dbReference type="GO" id="GO:0005737">
    <property type="term" value="C:cytoplasm"/>
    <property type="evidence" value="ECO:0007669"/>
    <property type="project" value="TreeGrafter"/>
</dbReference>
<dbReference type="PANTHER" id="PTHR10072:SF41">
    <property type="entry name" value="IRON-SULFUR CLUSTER ASSEMBLY 1 HOMOLOG, MITOCHONDRIAL"/>
    <property type="match status" value="1"/>
</dbReference>
<dbReference type="OrthoDB" id="2925488at2"/>
<proteinExistence type="predicted"/>
<organism evidence="2 3">
    <name type="scientific">Domibacillus iocasae</name>
    <dbReference type="NCBI Taxonomy" id="1714016"/>
    <lineage>
        <taxon>Bacteria</taxon>
        <taxon>Bacillati</taxon>
        <taxon>Bacillota</taxon>
        <taxon>Bacilli</taxon>
        <taxon>Bacillales</taxon>
        <taxon>Bacillaceae</taxon>
        <taxon>Domibacillus</taxon>
    </lineage>
</organism>
<dbReference type="Gene3D" id="2.60.300.12">
    <property type="entry name" value="HesB-like domain"/>
    <property type="match status" value="1"/>
</dbReference>
<sequence length="117" mass="13510">MLAPYIPLGVSSSEIKKSKEKKMFTITEKAQEVIKEMIQEDTEMETFLKFCVTSKCCNEMEYDLSLSSHKKEQDSIIEFDDFRALINPADIRLIKNTEIDFKDGGFTINNRNPLVSF</sequence>
<dbReference type="Pfam" id="PF01521">
    <property type="entry name" value="Fe-S_biosyn"/>
    <property type="match status" value="1"/>
</dbReference>
<dbReference type="GO" id="GO:0016226">
    <property type="term" value="P:iron-sulfur cluster assembly"/>
    <property type="evidence" value="ECO:0007669"/>
    <property type="project" value="TreeGrafter"/>
</dbReference>
<reference evidence="2 3" key="1">
    <citation type="submission" date="2016-06" db="EMBL/GenBank/DDBJ databases">
        <title>Domibacillus iocasae genome sequencing.</title>
        <authorList>
            <person name="Verma A."/>
            <person name="Pal Y."/>
            <person name="Ojha A.K."/>
            <person name="Krishnamurthi S."/>
        </authorList>
    </citation>
    <scope>NUCLEOTIDE SEQUENCE [LARGE SCALE GENOMIC DNA]</scope>
    <source>
        <strain evidence="2 3">DSM 29979</strain>
    </source>
</reference>
<gene>
    <name evidence="2" type="ORF">BA724_02910</name>
</gene>
<dbReference type="PANTHER" id="PTHR10072">
    <property type="entry name" value="IRON-SULFUR CLUSTER ASSEMBLY PROTEIN"/>
    <property type="match status" value="1"/>
</dbReference>
<dbReference type="Proteomes" id="UP000095658">
    <property type="component" value="Unassembled WGS sequence"/>
</dbReference>
<evidence type="ECO:0000313" key="3">
    <source>
        <dbReference type="Proteomes" id="UP000095658"/>
    </source>
</evidence>
<dbReference type="SUPFAM" id="SSF89360">
    <property type="entry name" value="HesB-like domain"/>
    <property type="match status" value="1"/>
</dbReference>
<feature type="domain" description="Core" evidence="1">
    <location>
        <begin position="24"/>
        <end position="114"/>
    </location>
</feature>
<evidence type="ECO:0000313" key="2">
    <source>
        <dbReference type="EMBL" id="OES45773.1"/>
    </source>
</evidence>
<dbReference type="GO" id="GO:0051537">
    <property type="term" value="F:2 iron, 2 sulfur cluster binding"/>
    <property type="evidence" value="ECO:0007669"/>
    <property type="project" value="TreeGrafter"/>
</dbReference>
<protein>
    <recommendedName>
        <fullName evidence="1">Core domain-containing protein</fullName>
    </recommendedName>
</protein>
<comment type="caution">
    <text evidence="2">The sequence shown here is derived from an EMBL/GenBank/DDBJ whole genome shotgun (WGS) entry which is preliminary data.</text>
</comment>
<dbReference type="EMBL" id="MAMP01000012">
    <property type="protein sequence ID" value="OES45773.1"/>
    <property type="molecule type" value="Genomic_DNA"/>
</dbReference>
<evidence type="ECO:0000259" key="1">
    <source>
        <dbReference type="Pfam" id="PF01521"/>
    </source>
</evidence>
<keyword evidence="3" id="KW-1185">Reference proteome</keyword>
<dbReference type="STRING" id="1714016.BA724_02910"/>
<name>A0A1E7DRR7_9BACI</name>
<dbReference type="InterPro" id="IPR035903">
    <property type="entry name" value="HesB-like_dom_sf"/>
</dbReference>
<accession>A0A1E7DRR7</accession>
<dbReference type="InterPro" id="IPR000361">
    <property type="entry name" value="ATAP_core_dom"/>
</dbReference>